<gene>
    <name evidence="1" type="ORF">CEXT_223541</name>
</gene>
<dbReference type="AlphaFoldDB" id="A0AAV4XX57"/>
<sequence>MSSYVEQKLRCRIPFLHNIKVDLAKKRVINWNTPTPIIGHRRRQGGQCCTIPRIGVFFCPRNRTASALCFSNRKRKNRHTFDLPSVFLAKLVVLLTI</sequence>
<reference evidence="1 2" key="1">
    <citation type="submission" date="2021-06" db="EMBL/GenBank/DDBJ databases">
        <title>Caerostris extrusa draft genome.</title>
        <authorList>
            <person name="Kono N."/>
            <person name="Arakawa K."/>
        </authorList>
    </citation>
    <scope>NUCLEOTIDE SEQUENCE [LARGE SCALE GENOMIC DNA]</scope>
</reference>
<evidence type="ECO:0000313" key="2">
    <source>
        <dbReference type="Proteomes" id="UP001054945"/>
    </source>
</evidence>
<dbReference type="Proteomes" id="UP001054945">
    <property type="component" value="Unassembled WGS sequence"/>
</dbReference>
<evidence type="ECO:0000313" key="1">
    <source>
        <dbReference type="EMBL" id="GIY98475.1"/>
    </source>
</evidence>
<keyword evidence="2" id="KW-1185">Reference proteome</keyword>
<proteinExistence type="predicted"/>
<dbReference type="EMBL" id="BPLR01000930">
    <property type="protein sequence ID" value="GIY98475.1"/>
    <property type="molecule type" value="Genomic_DNA"/>
</dbReference>
<protein>
    <submittedName>
        <fullName evidence="1">Uncharacterized protein</fullName>
    </submittedName>
</protein>
<name>A0AAV4XX57_CAEEX</name>
<organism evidence="1 2">
    <name type="scientific">Caerostris extrusa</name>
    <name type="common">Bark spider</name>
    <name type="synonym">Caerostris bankana</name>
    <dbReference type="NCBI Taxonomy" id="172846"/>
    <lineage>
        <taxon>Eukaryota</taxon>
        <taxon>Metazoa</taxon>
        <taxon>Ecdysozoa</taxon>
        <taxon>Arthropoda</taxon>
        <taxon>Chelicerata</taxon>
        <taxon>Arachnida</taxon>
        <taxon>Araneae</taxon>
        <taxon>Araneomorphae</taxon>
        <taxon>Entelegynae</taxon>
        <taxon>Araneoidea</taxon>
        <taxon>Araneidae</taxon>
        <taxon>Caerostris</taxon>
    </lineage>
</organism>
<comment type="caution">
    <text evidence="1">The sequence shown here is derived from an EMBL/GenBank/DDBJ whole genome shotgun (WGS) entry which is preliminary data.</text>
</comment>
<accession>A0AAV4XX57</accession>